<reference evidence="1" key="1">
    <citation type="submission" date="2021-04" db="EMBL/GenBank/DDBJ databases">
        <title>Microbacterium tenobrionis sp. nov. and Microbacterium allomyrinae sp. nov., isolated from larvae of Tenobrio molitor and Allomyrina dichotoma, respectively.</title>
        <authorList>
            <person name="Lee S.D."/>
        </authorList>
    </citation>
    <scope>NUCLEOTIDE SEQUENCE</scope>
    <source>
        <strain evidence="1">BWT-G7</strain>
    </source>
</reference>
<organism evidence="1 2">
    <name type="scientific">Microbacterium allomyrinae</name>
    <dbReference type="NCBI Taxonomy" id="2830666"/>
    <lineage>
        <taxon>Bacteria</taxon>
        <taxon>Bacillati</taxon>
        <taxon>Actinomycetota</taxon>
        <taxon>Actinomycetes</taxon>
        <taxon>Micrococcales</taxon>
        <taxon>Microbacteriaceae</taxon>
        <taxon>Microbacterium</taxon>
    </lineage>
</organism>
<name>A0A9X1LUH4_9MICO</name>
<accession>A0A9X1LUH4</accession>
<keyword evidence="2" id="KW-1185">Reference proteome</keyword>
<comment type="caution">
    <text evidence="1">The sequence shown here is derived from an EMBL/GenBank/DDBJ whole genome shotgun (WGS) entry which is preliminary data.</text>
</comment>
<dbReference type="RefSeq" id="WP_229384192.1">
    <property type="nucleotide sequence ID" value="NZ_JAGTTN010000002.1"/>
</dbReference>
<evidence type="ECO:0000313" key="2">
    <source>
        <dbReference type="Proteomes" id="UP001139354"/>
    </source>
</evidence>
<proteinExistence type="predicted"/>
<dbReference type="EMBL" id="JAGTTN010000002">
    <property type="protein sequence ID" value="MCC2032284.1"/>
    <property type="molecule type" value="Genomic_DNA"/>
</dbReference>
<gene>
    <name evidence="1" type="ORF">KEC57_08825</name>
</gene>
<dbReference type="AlphaFoldDB" id="A0A9X1LUH4"/>
<dbReference type="Proteomes" id="UP001139354">
    <property type="component" value="Unassembled WGS sequence"/>
</dbReference>
<sequence>MTAIATQYVSAPGSRARVTPFERTLLRTASALDAFVVTRLERRTGAVGRQALTVQAAFALARRDAEARGVMGMIPR</sequence>
<protein>
    <submittedName>
        <fullName evidence="1">Uncharacterized protein</fullName>
    </submittedName>
</protein>
<evidence type="ECO:0000313" key="1">
    <source>
        <dbReference type="EMBL" id="MCC2032284.1"/>
    </source>
</evidence>